<gene>
    <name evidence="2" type="ORF">ATZ33_03855</name>
    <name evidence="3" type="ORF">RV15_GL000853</name>
</gene>
<evidence type="ECO:0000313" key="2">
    <source>
        <dbReference type="EMBL" id="ALS00536.1"/>
    </source>
</evidence>
<organism evidence="3 5">
    <name type="scientific">Enterococcus silesiacus</name>
    <dbReference type="NCBI Taxonomy" id="332949"/>
    <lineage>
        <taxon>Bacteria</taxon>
        <taxon>Bacillati</taxon>
        <taxon>Bacillota</taxon>
        <taxon>Bacilli</taxon>
        <taxon>Lactobacillales</taxon>
        <taxon>Enterococcaceae</taxon>
        <taxon>Enterococcus</taxon>
    </lineage>
</organism>
<evidence type="ECO:0000256" key="1">
    <source>
        <dbReference type="SAM" id="Phobius"/>
    </source>
</evidence>
<evidence type="ECO:0000313" key="4">
    <source>
        <dbReference type="Proteomes" id="UP000065511"/>
    </source>
</evidence>
<feature type="transmembrane region" description="Helical" evidence="1">
    <location>
        <begin position="29"/>
        <end position="49"/>
    </location>
</feature>
<keyword evidence="1" id="KW-0472">Membrane</keyword>
<dbReference type="KEGG" id="ess:ATZ33_03855"/>
<dbReference type="RefSeq" id="WP_071878164.1">
    <property type="nucleotide sequence ID" value="NZ_JXLC01000016.1"/>
</dbReference>
<dbReference type="EMBL" id="CP013614">
    <property type="protein sequence ID" value="ALS00536.1"/>
    <property type="molecule type" value="Genomic_DNA"/>
</dbReference>
<reference evidence="2 4" key="2">
    <citation type="submission" date="2015-12" db="EMBL/GenBank/DDBJ databases">
        <authorList>
            <person name="Lauer A."/>
            <person name="Humrighouse B."/>
            <person name="Loparev V."/>
            <person name="Shewmaker P.L."/>
            <person name="Whitney A.M."/>
            <person name="McLaughlin R.W."/>
        </authorList>
    </citation>
    <scope>NUCLEOTIDE SEQUENCE [LARGE SCALE GENOMIC DNA]</scope>
    <source>
        <strain evidence="2 4">LMG 23085</strain>
    </source>
</reference>
<keyword evidence="1" id="KW-1133">Transmembrane helix</keyword>
<dbReference type="EMBL" id="JXLC01000016">
    <property type="protein sequence ID" value="OJG91223.1"/>
    <property type="molecule type" value="Genomic_DNA"/>
</dbReference>
<protein>
    <submittedName>
        <fullName evidence="3">Uncharacterized protein</fullName>
    </submittedName>
</protein>
<name>A0A0S3K8J7_9ENTE</name>
<sequence>MDKQWSLYSVSSLILLVLLKRTIDQGHLGLSAILLFLLLIQVTGTVICVHQKRHKKEIPSSK</sequence>
<proteinExistence type="predicted"/>
<dbReference type="Proteomes" id="UP000183039">
    <property type="component" value="Unassembled WGS sequence"/>
</dbReference>
<accession>A0A0S3K8J7</accession>
<keyword evidence="4" id="KW-1185">Reference proteome</keyword>
<keyword evidence="1" id="KW-0812">Transmembrane</keyword>
<evidence type="ECO:0000313" key="5">
    <source>
        <dbReference type="Proteomes" id="UP000183039"/>
    </source>
</evidence>
<dbReference type="AlphaFoldDB" id="A0A0S3K8J7"/>
<evidence type="ECO:0000313" key="3">
    <source>
        <dbReference type="EMBL" id="OJG91223.1"/>
    </source>
</evidence>
<reference evidence="3 5" key="1">
    <citation type="submission" date="2014-12" db="EMBL/GenBank/DDBJ databases">
        <title>Draft genome sequences of 29 type strains of Enterococci.</title>
        <authorList>
            <person name="Zhong Z."/>
            <person name="Sun Z."/>
            <person name="Liu W."/>
            <person name="Zhang W."/>
            <person name="Zhang H."/>
        </authorList>
    </citation>
    <scope>NUCLEOTIDE SEQUENCE [LARGE SCALE GENOMIC DNA]</scope>
    <source>
        <strain evidence="3 5">DSM 22801</strain>
    </source>
</reference>
<dbReference type="Proteomes" id="UP000065511">
    <property type="component" value="Chromosome"/>
</dbReference>